<keyword evidence="6" id="KW-1185">Reference proteome</keyword>
<name>A0ABT9XPF2_9BACL</name>
<sequence>MQIDKNLPTPLYHQVQEILDKKISIGQWEEGFQIPTEKELARIFNVSAITVKRAVQELVNKGKLYRVRGKGTFVSKKAIEKSILDVVTFGSEEVKMSPHKLLYSSVVQADDVIAKKLHMKKEDQVIQMIRLKYEDDEPAAIEYTYLVHDLCRNFSPEMTEKELIYNVVRQNGVSLDKVKINFSSISSDAFEADVLKIKKGTPLFVIERMTFTEENIPVEYSKFVIRHDKVDYYIEVSLNM</sequence>
<dbReference type="InterPro" id="IPR036390">
    <property type="entry name" value="WH_DNA-bd_sf"/>
</dbReference>
<keyword evidence="3" id="KW-0804">Transcription</keyword>
<dbReference type="PANTHER" id="PTHR44846">
    <property type="entry name" value="MANNOSYL-D-GLYCERATE TRANSPORT/METABOLISM SYSTEM REPRESSOR MNGR-RELATED"/>
    <property type="match status" value="1"/>
</dbReference>
<evidence type="ECO:0000313" key="5">
    <source>
        <dbReference type="EMBL" id="MDQ0191581.1"/>
    </source>
</evidence>
<organism evidence="5 6">
    <name type="scientific">Alicyclobacillus cycloheptanicus</name>
    <dbReference type="NCBI Taxonomy" id="1457"/>
    <lineage>
        <taxon>Bacteria</taxon>
        <taxon>Bacillati</taxon>
        <taxon>Bacillota</taxon>
        <taxon>Bacilli</taxon>
        <taxon>Bacillales</taxon>
        <taxon>Alicyclobacillaceae</taxon>
        <taxon>Alicyclobacillus</taxon>
    </lineage>
</organism>
<proteinExistence type="predicted"/>
<feature type="domain" description="HTH gntR-type" evidence="4">
    <location>
        <begin position="9"/>
        <end position="77"/>
    </location>
</feature>
<keyword evidence="2" id="KW-0238">DNA-binding</keyword>
<dbReference type="PANTHER" id="PTHR44846:SF1">
    <property type="entry name" value="MANNOSYL-D-GLYCERATE TRANSPORT_METABOLISM SYSTEM REPRESSOR MNGR-RELATED"/>
    <property type="match status" value="1"/>
</dbReference>
<reference evidence="5 6" key="1">
    <citation type="submission" date="2023-07" db="EMBL/GenBank/DDBJ databases">
        <title>Genomic Encyclopedia of Type Strains, Phase IV (KMG-IV): sequencing the most valuable type-strain genomes for metagenomic binning, comparative biology and taxonomic classification.</title>
        <authorList>
            <person name="Goeker M."/>
        </authorList>
    </citation>
    <scope>NUCLEOTIDE SEQUENCE [LARGE SCALE GENOMIC DNA]</scope>
    <source>
        <strain evidence="5 6">DSM 4006</strain>
    </source>
</reference>
<gene>
    <name evidence="5" type="ORF">J2S03_003452</name>
</gene>
<dbReference type="InterPro" id="IPR036388">
    <property type="entry name" value="WH-like_DNA-bd_sf"/>
</dbReference>
<evidence type="ECO:0000256" key="2">
    <source>
        <dbReference type="ARBA" id="ARBA00023125"/>
    </source>
</evidence>
<dbReference type="SUPFAM" id="SSF64288">
    <property type="entry name" value="Chorismate lyase-like"/>
    <property type="match status" value="1"/>
</dbReference>
<dbReference type="Gene3D" id="3.40.1410.10">
    <property type="entry name" value="Chorismate lyase-like"/>
    <property type="match status" value="1"/>
</dbReference>
<evidence type="ECO:0000256" key="1">
    <source>
        <dbReference type="ARBA" id="ARBA00023015"/>
    </source>
</evidence>
<dbReference type="RefSeq" id="WP_307016794.1">
    <property type="nucleotide sequence ID" value="NZ_JAUANV010000066.1"/>
</dbReference>
<dbReference type="Gene3D" id="1.10.10.10">
    <property type="entry name" value="Winged helix-like DNA-binding domain superfamily/Winged helix DNA-binding domain"/>
    <property type="match status" value="1"/>
</dbReference>
<evidence type="ECO:0000313" key="6">
    <source>
        <dbReference type="Proteomes" id="UP001232973"/>
    </source>
</evidence>
<dbReference type="InterPro" id="IPR050679">
    <property type="entry name" value="Bact_HTH_transcr_reg"/>
</dbReference>
<dbReference type="Pfam" id="PF07702">
    <property type="entry name" value="UTRA"/>
    <property type="match status" value="1"/>
</dbReference>
<evidence type="ECO:0000256" key="3">
    <source>
        <dbReference type="ARBA" id="ARBA00023163"/>
    </source>
</evidence>
<dbReference type="EMBL" id="JAUSTP010000056">
    <property type="protein sequence ID" value="MDQ0191581.1"/>
    <property type="molecule type" value="Genomic_DNA"/>
</dbReference>
<keyword evidence="1" id="KW-0805">Transcription regulation</keyword>
<dbReference type="InterPro" id="IPR011663">
    <property type="entry name" value="UTRA"/>
</dbReference>
<dbReference type="SMART" id="SM00345">
    <property type="entry name" value="HTH_GNTR"/>
    <property type="match status" value="1"/>
</dbReference>
<dbReference type="SMART" id="SM00866">
    <property type="entry name" value="UTRA"/>
    <property type="match status" value="1"/>
</dbReference>
<protein>
    <submittedName>
        <fullName evidence="5">GntR family transcriptional regulator</fullName>
    </submittedName>
</protein>
<evidence type="ECO:0000259" key="4">
    <source>
        <dbReference type="PROSITE" id="PS50949"/>
    </source>
</evidence>
<comment type="caution">
    <text evidence="5">The sequence shown here is derived from an EMBL/GenBank/DDBJ whole genome shotgun (WGS) entry which is preliminary data.</text>
</comment>
<dbReference type="PROSITE" id="PS50949">
    <property type="entry name" value="HTH_GNTR"/>
    <property type="match status" value="1"/>
</dbReference>
<dbReference type="InterPro" id="IPR000524">
    <property type="entry name" value="Tscrpt_reg_HTH_GntR"/>
</dbReference>
<dbReference type="Pfam" id="PF00392">
    <property type="entry name" value="GntR"/>
    <property type="match status" value="1"/>
</dbReference>
<dbReference type="InterPro" id="IPR028978">
    <property type="entry name" value="Chorismate_lyase_/UTRA_dom_sf"/>
</dbReference>
<dbReference type="CDD" id="cd07377">
    <property type="entry name" value="WHTH_GntR"/>
    <property type="match status" value="1"/>
</dbReference>
<dbReference type="SUPFAM" id="SSF46785">
    <property type="entry name" value="Winged helix' DNA-binding domain"/>
    <property type="match status" value="1"/>
</dbReference>
<accession>A0ABT9XPF2</accession>
<dbReference type="Proteomes" id="UP001232973">
    <property type="component" value="Unassembled WGS sequence"/>
</dbReference>